<evidence type="ECO:0000313" key="3">
    <source>
        <dbReference type="Proteomes" id="UP000548476"/>
    </source>
</evidence>
<organism evidence="2 3">
    <name type="scientific">Phytomonospora endophytica</name>
    <dbReference type="NCBI Taxonomy" id="714109"/>
    <lineage>
        <taxon>Bacteria</taxon>
        <taxon>Bacillati</taxon>
        <taxon>Actinomycetota</taxon>
        <taxon>Actinomycetes</taxon>
        <taxon>Micromonosporales</taxon>
        <taxon>Micromonosporaceae</taxon>
        <taxon>Phytomonospora</taxon>
    </lineage>
</organism>
<feature type="transmembrane region" description="Helical" evidence="1">
    <location>
        <begin position="76"/>
        <end position="99"/>
    </location>
</feature>
<proteinExistence type="predicted"/>
<keyword evidence="3" id="KW-1185">Reference proteome</keyword>
<feature type="transmembrane region" description="Helical" evidence="1">
    <location>
        <begin position="6"/>
        <end position="28"/>
    </location>
</feature>
<gene>
    <name evidence="2" type="ORF">HNR73_004364</name>
</gene>
<accession>A0A841FNP4</accession>
<dbReference type="InterPro" id="IPR018729">
    <property type="entry name" value="DUF2269_transmembrane"/>
</dbReference>
<evidence type="ECO:0000313" key="2">
    <source>
        <dbReference type="EMBL" id="MBB6036493.1"/>
    </source>
</evidence>
<dbReference type="Proteomes" id="UP000548476">
    <property type="component" value="Unassembled WGS sequence"/>
</dbReference>
<dbReference type="Pfam" id="PF10027">
    <property type="entry name" value="DUF2269"/>
    <property type="match status" value="1"/>
</dbReference>
<comment type="caution">
    <text evidence="2">The sequence shown here is derived from an EMBL/GenBank/DDBJ whole genome shotgun (WGS) entry which is preliminary data.</text>
</comment>
<name>A0A841FNP4_9ACTN</name>
<evidence type="ECO:0000256" key="1">
    <source>
        <dbReference type="SAM" id="Phobius"/>
    </source>
</evidence>
<feature type="transmembrane region" description="Helical" evidence="1">
    <location>
        <begin position="49"/>
        <end position="70"/>
    </location>
</feature>
<keyword evidence="1" id="KW-0472">Membrane</keyword>
<sequence length="165" mass="17139">MYRFVVAVHVLAAVLLTGPAAFVPFLALRGLAGRDAERIRAVGKRTLQLGLLTLVIGALGTAAVSLSDTYRFGTPWVTISVTVYVLALLIDVLALPAILSRAARHVEEAHTASPEVPDTPDDPAAAALAAARVDQHRGRLLALGGLAVGLYALAAVLMAAKPFGN</sequence>
<dbReference type="RefSeq" id="WP_184789336.1">
    <property type="nucleotide sequence ID" value="NZ_BONT01000030.1"/>
</dbReference>
<keyword evidence="1" id="KW-0812">Transmembrane</keyword>
<feature type="transmembrane region" description="Helical" evidence="1">
    <location>
        <begin position="140"/>
        <end position="160"/>
    </location>
</feature>
<dbReference type="EMBL" id="JACHGT010000009">
    <property type="protein sequence ID" value="MBB6036493.1"/>
    <property type="molecule type" value="Genomic_DNA"/>
</dbReference>
<keyword evidence="1" id="KW-1133">Transmembrane helix</keyword>
<reference evidence="2 3" key="1">
    <citation type="submission" date="2020-08" db="EMBL/GenBank/DDBJ databases">
        <title>Genomic Encyclopedia of Type Strains, Phase IV (KMG-IV): sequencing the most valuable type-strain genomes for metagenomic binning, comparative biology and taxonomic classification.</title>
        <authorList>
            <person name="Goeker M."/>
        </authorList>
    </citation>
    <scope>NUCLEOTIDE SEQUENCE [LARGE SCALE GENOMIC DNA]</scope>
    <source>
        <strain evidence="2 3">YIM 65646</strain>
    </source>
</reference>
<protein>
    <submittedName>
        <fullName evidence="2">Putative membrane protein</fullName>
    </submittedName>
</protein>
<dbReference type="AlphaFoldDB" id="A0A841FNP4"/>